<accession>A0A511SXC2</accession>
<sequence length="267" mass="29352">MVRRYLRLLGVQLKASGLQALQYRADFLTEGFTSLCWVFTALAPLFVVYGRRPAVEGWTFGESLLVVGWFTLLQGVLEGAINPSLTGVVEHIRKGTLDFVLLKPADAQFLVSTQRFLPWRAFNVLTGLGLFVYAFMLLGRGPSPLGLLASVLLLGTSTLLLYSLWILTVSAAFFVVRVDNLTFLFSSIFDFARWPSSVFKGVARGALTLVFTYVIPLALMTTFPAEAMLGRLPTVSLVGAVVGSVLFAWVARRVWIRSIGHYTSASS</sequence>
<dbReference type="OrthoDB" id="9788195at2"/>
<dbReference type="EMBL" id="BJXR01000014">
    <property type="protein sequence ID" value="GEN06187.1"/>
    <property type="molecule type" value="Genomic_DNA"/>
</dbReference>
<dbReference type="STRING" id="1334629.MFUL124B02_34755"/>
<dbReference type="EMBL" id="FOIB01000002">
    <property type="protein sequence ID" value="SET56281.1"/>
    <property type="molecule type" value="Genomic_DNA"/>
</dbReference>
<evidence type="ECO:0000313" key="5">
    <source>
        <dbReference type="Proteomes" id="UP000321514"/>
    </source>
</evidence>
<reference evidence="2 5" key="2">
    <citation type="submission" date="2019-07" db="EMBL/GenBank/DDBJ databases">
        <title>Whole genome shotgun sequence of Myxococcus fulvus NBRC 100333.</title>
        <authorList>
            <person name="Hosoyama A."/>
            <person name="Uohara A."/>
            <person name="Ohji S."/>
            <person name="Ichikawa N."/>
        </authorList>
    </citation>
    <scope>NUCLEOTIDE SEQUENCE [LARGE SCALE GENOMIC DNA]</scope>
    <source>
        <strain evidence="2 5">NBRC 100333</strain>
    </source>
</reference>
<dbReference type="RefSeq" id="WP_046715852.1">
    <property type="nucleotide sequence ID" value="NZ_BJXR01000014.1"/>
</dbReference>
<organism evidence="2 5">
    <name type="scientific">Myxococcus fulvus</name>
    <dbReference type="NCBI Taxonomy" id="33"/>
    <lineage>
        <taxon>Bacteria</taxon>
        <taxon>Pseudomonadati</taxon>
        <taxon>Myxococcota</taxon>
        <taxon>Myxococcia</taxon>
        <taxon>Myxococcales</taxon>
        <taxon>Cystobacterineae</taxon>
        <taxon>Myxococcaceae</taxon>
        <taxon>Myxococcus</taxon>
    </lineage>
</organism>
<dbReference type="PANTHER" id="PTHR36833:SF2">
    <property type="entry name" value="SLR0610 PROTEIN"/>
    <property type="match status" value="1"/>
</dbReference>
<dbReference type="Proteomes" id="UP000183760">
    <property type="component" value="Unassembled WGS sequence"/>
</dbReference>
<feature type="transmembrane region" description="Helical" evidence="1">
    <location>
        <begin position="119"/>
        <end position="138"/>
    </location>
</feature>
<dbReference type="PANTHER" id="PTHR36833">
    <property type="entry name" value="SLR0610 PROTEIN-RELATED"/>
    <property type="match status" value="1"/>
</dbReference>
<reference evidence="3 4" key="1">
    <citation type="submission" date="2016-10" db="EMBL/GenBank/DDBJ databases">
        <authorList>
            <person name="Varghese N."/>
            <person name="Submissions S."/>
        </authorList>
    </citation>
    <scope>NUCLEOTIDE SEQUENCE [LARGE SCALE GENOMIC DNA]</scope>
    <source>
        <strain evidence="3 4">DSM 16525</strain>
    </source>
</reference>
<protein>
    <submittedName>
        <fullName evidence="3">ABC-2 type transport system permease protein</fullName>
    </submittedName>
</protein>
<dbReference type="InterPro" id="IPR010390">
    <property type="entry name" value="ABC-2_transporter-like"/>
</dbReference>
<dbReference type="Proteomes" id="UP000321514">
    <property type="component" value="Unassembled WGS sequence"/>
</dbReference>
<feature type="transmembrane region" description="Helical" evidence="1">
    <location>
        <begin position="31"/>
        <end position="50"/>
    </location>
</feature>
<proteinExistence type="predicted"/>
<feature type="transmembrane region" description="Helical" evidence="1">
    <location>
        <begin position="201"/>
        <end position="220"/>
    </location>
</feature>
<feature type="transmembrane region" description="Helical" evidence="1">
    <location>
        <begin position="232"/>
        <end position="251"/>
    </location>
</feature>
<evidence type="ECO:0000313" key="3">
    <source>
        <dbReference type="EMBL" id="SET56281.1"/>
    </source>
</evidence>
<evidence type="ECO:0000313" key="2">
    <source>
        <dbReference type="EMBL" id="GEN06187.1"/>
    </source>
</evidence>
<dbReference type="AlphaFoldDB" id="A0A511SXC2"/>
<gene>
    <name evidence="2" type="ORF">MFU01_12240</name>
    <name evidence="3" type="ORF">SAMN05443572_102701</name>
</gene>
<comment type="caution">
    <text evidence="2">The sequence shown here is derived from an EMBL/GenBank/DDBJ whole genome shotgun (WGS) entry which is preliminary data.</text>
</comment>
<evidence type="ECO:0000256" key="1">
    <source>
        <dbReference type="SAM" id="Phobius"/>
    </source>
</evidence>
<keyword evidence="1" id="KW-0812">Transmembrane</keyword>
<feature type="transmembrane region" description="Helical" evidence="1">
    <location>
        <begin position="145"/>
        <end position="165"/>
    </location>
</feature>
<keyword evidence="1" id="KW-0472">Membrane</keyword>
<evidence type="ECO:0000313" key="4">
    <source>
        <dbReference type="Proteomes" id="UP000183760"/>
    </source>
</evidence>
<name>A0A511SXC2_MYXFU</name>
<dbReference type="Pfam" id="PF06182">
    <property type="entry name" value="ABC2_membrane_6"/>
    <property type="match status" value="1"/>
</dbReference>
<keyword evidence="1" id="KW-1133">Transmembrane helix</keyword>
<keyword evidence="4" id="KW-1185">Reference proteome</keyword>